<organism evidence="1 2">
    <name type="scientific">Maudiozyma humilis</name>
    <name type="common">Sour dough yeast</name>
    <name type="synonym">Kazachstania humilis</name>
    <dbReference type="NCBI Taxonomy" id="51915"/>
    <lineage>
        <taxon>Eukaryota</taxon>
        <taxon>Fungi</taxon>
        <taxon>Dikarya</taxon>
        <taxon>Ascomycota</taxon>
        <taxon>Saccharomycotina</taxon>
        <taxon>Saccharomycetes</taxon>
        <taxon>Saccharomycetales</taxon>
        <taxon>Saccharomycetaceae</taxon>
        <taxon>Maudiozyma</taxon>
    </lineage>
</organism>
<dbReference type="Proteomes" id="UP001377567">
    <property type="component" value="Unassembled WGS sequence"/>
</dbReference>
<sequence>MEGELSQRNRYDIDTNIGKIEELINDIKQKKLSLFTGEAADRKAVEEGIQYYNVMLSSLSKELEVEQGALKNTREI</sequence>
<evidence type="ECO:0000313" key="2">
    <source>
        <dbReference type="Proteomes" id="UP001377567"/>
    </source>
</evidence>
<proteinExistence type="predicted"/>
<name>A0AAV5RXB2_MAUHU</name>
<comment type="caution">
    <text evidence="1">The sequence shown here is derived from an EMBL/GenBank/DDBJ whole genome shotgun (WGS) entry which is preliminary data.</text>
</comment>
<reference evidence="1 2" key="1">
    <citation type="journal article" date="2023" name="Elife">
        <title>Identification of key yeast species and microbe-microbe interactions impacting larval growth of Drosophila in the wild.</title>
        <authorList>
            <person name="Mure A."/>
            <person name="Sugiura Y."/>
            <person name="Maeda R."/>
            <person name="Honda K."/>
            <person name="Sakurai N."/>
            <person name="Takahashi Y."/>
            <person name="Watada M."/>
            <person name="Katoh T."/>
            <person name="Gotoh A."/>
            <person name="Gotoh Y."/>
            <person name="Taniguchi I."/>
            <person name="Nakamura K."/>
            <person name="Hayashi T."/>
            <person name="Katayama T."/>
            <person name="Uemura T."/>
            <person name="Hattori Y."/>
        </authorList>
    </citation>
    <scope>NUCLEOTIDE SEQUENCE [LARGE SCALE GENOMIC DNA]</scope>
    <source>
        <strain evidence="1 2">KH-74</strain>
    </source>
</reference>
<keyword evidence="2" id="KW-1185">Reference proteome</keyword>
<gene>
    <name evidence="1" type="ORF">DAKH74_026860</name>
</gene>
<accession>A0AAV5RXB2</accession>
<protein>
    <submittedName>
        <fullName evidence="1">Uncharacterized protein</fullName>
    </submittedName>
</protein>
<evidence type="ECO:0000313" key="1">
    <source>
        <dbReference type="EMBL" id="GMM56070.1"/>
    </source>
</evidence>
<dbReference type="EMBL" id="BTGD01000006">
    <property type="protein sequence ID" value="GMM56070.1"/>
    <property type="molecule type" value="Genomic_DNA"/>
</dbReference>
<dbReference type="AlphaFoldDB" id="A0AAV5RXB2"/>